<dbReference type="EMBL" id="VSRR010001642">
    <property type="protein sequence ID" value="MPC26732.1"/>
    <property type="molecule type" value="Genomic_DNA"/>
</dbReference>
<proteinExistence type="predicted"/>
<name>A0A5B7DYF5_PORTR</name>
<comment type="caution">
    <text evidence="1">The sequence shown here is derived from an EMBL/GenBank/DDBJ whole genome shotgun (WGS) entry which is preliminary data.</text>
</comment>
<sequence length="93" mass="10081">MNVNKQLPAKMSSSSEDAEAVVALFLAYRKSTEKKITVASTTLASTLMAADGQPLPLPSGTSPHVVAAETLTPKFLWLKENVGQEESEEKRYD</sequence>
<accession>A0A5B7DYF5</accession>
<protein>
    <submittedName>
        <fullName evidence="1">Uncharacterized protein</fullName>
    </submittedName>
</protein>
<reference evidence="1 2" key="1">
    <citation type="submission" date="2019-05" db="EMBL/GenBank/DDBJ databases">
        <title>Another draft genome of Portunus trituberculatus and its Hox gene families provides insights of decapod evolution.</title>
        <authorList>
            <person name="Jeong J.-H."/>
            <person name="Song I."/>
            <person name="Kim S."/>
            <person name="Choi T."/>
            <person name="Kim D."/>
            <person name="Ryu S."/>
            <person name="Kim W."/>
        </authorList>
    </citation>
    <scope>NUCLEOTIDE SEQUENCE [LARGE SCALE GENOMIC DNA]</scope>
    <source>
        <tissue evidence="1">Muscle</tissue>
    </source>
</reference>
<evidence type="ECO:0000313" key="2">
    <source>
        <dbReference type="Proteomes" id="UP000324222"/>
    </source>
</evidence>
<evidence type="ECO:0000313" key="1">
    <source>
        <dbReference type="EMBL" id="MPC26732.1"/>
    </source>
</evidence>
<dbReference type="Proteomes" id="UP000324222">
    <property type="component" value="Unassembled WGS sequence"/>
</dbReference>
<organism evidence="1 2">
    <name type="scientific">Portunus trituberculatus</name>
    <name type="common">Swimming crab</name>
    <name type="synonym">Neptunus trituberculatus</name>
    <dbReference type="NCBI Taxonomy" id="210409"/>
    <lineage>
        <taxon>Eukaryota</taxon>
        <taxon>Metazoa</taxon>
        <taxon>Ecdysozoa</taxon>
        <taxon>Arthropoda</taxon>
        <taxon>Crustacea</taxon>
        <taxon>Multicrustacea</taxon>
        <taxon>Malacostraca</taxon>
        <taxon>Eumalacostraca</taxon>
        <taxon>Eucarida</taxon>
        <taxon>Decapoda</taxon>
        <taxon>Pleocyemata</taxon>
        <taxon>Brachyura</taxon>
        <taxon>Eubrachyura</taxon>
        <taxon>Portunoidea</taxon>
        <taxon>Portunidae</taxon>
        <taxon>Portuninae</taxon>
        <taxon>Portunus</taxon>
    </lineage>
</organism>
<gene>
    <name evidence="1" type="ORF">E2C01_019879</name>
</gene>
<keyword evidence="2" id="KW-1185">Reference proteome</keyword>
<dbReference type="AlphaFoldDB" id="A0A5B7DYF5"/>